<dbReference type="EMBL" id="BLPG01000001">
    <property type="protein sequence ID" value="GFJ91802.1"/>
    <property type="molecule type" value="Genomic_DNA"/>
</dbReference>
<evidence type="ECO:0000256" key="13">
    <source>
        <dbReference type="SAM" id="Phobius"/>
    </source>
</evidence>
<comment type="caution">
    <text evidence="16">The sequence shown here is derived from an EMBL/GenBank/DDBJ whole genome shotgun (WGS) entry which is preliminary data.</text>
</comment>
<keyword evidence="6 13" id="KW-0812">Transmembrane</keyword>
<feature type="region of interest" description="Disordered" evidence="12">
    <location>
        <begin position="668"/>
        <end position="735"/>
    </location>
</feature>
<dbReference type="PANTHER" id="PTHR44936">
    <property type="entry name" value="SENSOR PROTEIN CREC"/>
    <property type="match status" value="1"/>
</dbReference>
<comment type="catalytic activity">
    <reaction evidence="1">
        <text>ATP + protein L-histidine = ADP + protein N-phospho-L-histidine.</text>
        <dbReference type="EC" id="2.7.13.3"/>
    </reaction>
</comment>
<evidence type="ECO:0000256" key="1">
    <source>
        <dbReference type="ARBA" id="ARBA00000085"/>
    </source>
</evidence>
<evidence type="ECO:0000256" key="9">
    <source>
        <dbReference type="ARBA" id="ARBA00022840"/>
    </source>
</evidence>
<proteinExistence type="predicted"/>
<dbReference type="GO" id="GO:0000160">
    <property type="term" value="P:phosphorelay signal transduction system"/>
    <property type="evidence" value="ECO:0007669"/>
    <property type="project" value="UniProtKB-KW"/>
</dbReference>
<gene>
    <name evidence="16" type="ORF">Prum_054440</name>
</gene>
<dbReference type="SMART" id="SM00304">
    <property type="entry name" value="HAMP"/>
    <property type="match status" value="1"/>
</dbReference>
<keyword evidence="4" id="KW-0597">Phosphoprotein</keyword>
<keyword evidence="13" id="KW-0472">Membrane</keyword>
<evidence type="ECO:0000259" key="15">
    <source>
        <dbReference type="PROSITE" id="PS50109"/>
    </source>
</evidence>
<reference evidence="16 17" key="1">
    <citation type="submission" date="2020-03" db="EMBL/GenBank/DDBJ databases">
        <title>Whole genome shotgun sequence of Phytohabitans rumicis NBRC 108638.</title>
        <authorList>
            <person name="Komaki H."/>
            <person name="Tamura T."/>
        </authorList>
    </citation>
    <scope>NUCLEOTIDE SEQUENCE [LARGE SCALE GENOMIC DNA]</scope>
    <source>
        <strain evidence="16 17">NBRC 108638</strain>
    </source>
</reference>
<evidence type="ECO:0000256" key="7">
    <source>
        <dbReference type="ARBA" id="ARBA00022741"/>
    </source>
</evidence>
<evidence type="ECO:0000256" key="6">
    <source>
        <dbReference type="ARBA" id="ARBA00022692"/>
    </source>
</evidence>
<dbReference type="InterPro" id="IPR003660">
    <property type="entry name" value="HAMP_dom"/>
</dbReference>
<dbReference type="Gene3D" id="3.30.565.10">
    <property type="entry name" value="Histidine kinase-like ATPase, C-terminal domain"/>
    <property type="match status" value="1"/>
</dbReference>
<evidence type="ECO:0000256" key="8">
    <source>
        <dbReference type="ARBA" id="ARBA00022777"/>
    </source>
</evidence>
<dbReference type="GO" id="GO:0016020">
    <property type="term" value="C:membrane"/>
    <property type="evidence" value="ECO:0007669"/>
    <property type="project" value="UniProtKB-SubCell"/>
</dbReference>
<dbReference type="Proteomes" id="UP000482960">
    <property type="component" value="Unassembled WGS sequence"/>
</dbReference>
<dbReference type="PROSITE" id="PS50109">
    <property type="entry name" value="HIS_KIN"/>
    <property type="match status" value="1"/>
</dbReference>
<evidence type="ECO:0000256" key="12">
    <source>
        <dbReference type="SAM" id="MobiDB-lite"/>
    </source>
</evidence>
<feature type="transmembrane region" description="Helical" evidence="13">
    <location>
        <begin position="298"/>
        <end position="320"/>
    </location>
</feature>
<dbReference type="InterPro" id="IPR005467">
    <property type="entry name" value="His_kinase_dom"/>
</dbReference>
<dbReference type="AlphaFoldDB" id="A0A6V8L3H2"/>
<feature type="domain" description="Histidine kinase" evidence="15">
    <location>
        <begin position="413"/>
        <end position="621"/>
    </location>
</feature>
<keyword evidence="11" id="KW-0902">Two-component regulatory system</keyword>
<feature type="chain" id="PRO_5038339645" description="histidine kinase" evidence="14">
    <location>
        <begin position="22"/>
        <end position="873"/>
    </location>
</feature>
<evidence type="ECO:0000256" key="14">
    <source>
        <dbReference type="SAM" id="SignalP"/>
    </source>
</evidence>
<feature type="compositionally biased region" description="Gly residues" evidence="12">
    <location>
        <begin position="678"/>
        <end position="688"/>
    </location>
</feature>
<keyword evidence="9" id="KW-0067">ATP-binding</keyword>
<accession>A0A6V8L3H2</accession>
<feature type="region of interest" description="Disordered" evidence="12">
    <location>
        <begin position="767"/>
        <end position="873"/>
    </location>
</feature>
<evidence type="ECO:0000256" key="10">
    <source>
        <dbReference type="ARBA" id="ARBA00022989"/>
    </source>
</evidence>
<dbReference type="EC" id="2.7.13.3" evidence="3"/>
<feature type="signal peptide" evidence="14">
    <location>
        <begin position="1"/>
        <end position="21"/>
    </location>
</feature>
<evidence type="ECO:0000313" key="17">
    <source>
        <dbReference type="Proteomes" id="UP000482960"/>
    </source>
</evidence>
<dbReference type="SMART" id="SM00387">
    <property type="entry name" value="HATPase_c"/>
    <property type="match status" value="1"/>
</dbReference>
<dbReference type="GO" id="GO:0005524">
    <property type="term" value="F:ATP binding"/>
    <property type="evidence" value="ECO:0007669"/>
    <property type="project" value="UniProtKB-KW"/>
</dbReference>
<keyword evidence="17" id="KW-1185">Reference proteome</keyword>
<dbReference type="InterPro" id="IPR050980">
    <property type="entry name" value="2C_sensor_his_kinase"/>
</dbReference>
<reference evidence="16 17" key="2">
    <citation type="submission" date="2020-03" db="EMBL/GenBank/DDBJ databases">
        <authorList>
            <person name="Ichikawa N."/>
            <person name="Kimura A."/>
            <person name="Kitahashi Y."/>
            <person name="Uohara A."/>
        </authorList>
    </citation>
    <scope>NUCLEOTIDE SEQUENCE [LARGE SCALE GENOMIC DNA]</scope>
    <source>
        <strain evidence="16 17">NBRC 108638</strain>
    </source>
</reference>
<evidence type="ECO:0000256" key="3">
    <source>
        <dbReference type="ARBA" id="ARBA00012438"/>
    </source>
</evidence>
<evidence type="ECO:0000256" key="5">
    <source>
        <dbReference type="ARBA" id="ARBA00022679"/>
    </source>
</evidence>
<keyword evidence="14" id="KW-0732">Signal</keyword>
<name>A0A6V8L3H2_9ACTN</name>
<keyword evidence="7" id="KW-0547">Nucleotide-binding</keyword>
<organism evidence="16 17">
    <name type="scientific">Phytohabitans rumicis</name>
    <dbReference type="NCBI Taxonomy" id="1076125"/>
    <lineage>
        <taxon>Bacteria</taxon>
        <taxon>Bacillati</taxon>
        <taxon>Actinomycetota</taxon>
        <taxon>Actinomycetes</taxon>
        <taxon>Micromonosporales</taxon>
        <taxon>Micromonosporaceae</taxon>
    </lineage>
</organism>
<comment type="subcellular location">
    <subcellularLocation>
        <location evidence="2">Membrane</location>
    </subcellularLocation>
</comment>
<evidence type="ECO:0000313" key="16">
    <source>
        <dbReference type="EMBL" id="GFJ91802.1"/>
    </source>
</evidence>
<evidence type="ECO:0000256" key="11">
    <source>
        <dbReference type="ARBA" id="ARBA00023012"/>
    </source>
</evidence>
<protein>
    <recommendedName>
        <fullName evidence="3">histidine kinase</fullName>
        <ecNumber evidence="3">2.7.13.3</ecNumber>
    </recommendedName>
</protein>
<keyword evidence="8" id="KW-0418">Kinase</keyword>
<dbReference type="SUPFAM" id="SSF55874">
    <property type="entry name" value="ATPase domain of HSP90 chaperone/DNA topoisomerase II/histidine kinase"/>
    <property type="match status" value="1"/>
</dbReference>
<keyword evidence="5" id="KW-0808">Transferase</keyword>
<dbReference type="PANTHER" id="PTHR44936:SF9">
    <property type="entry name" value="SENSOR PROTEIN CREC"/>
    <property type="match status" value="1"/>
</dbReference>
<dbReference type="InterPro" id="IPR013587">
    <property type="entry name" value="Nitrate/nitrite_sensing"/>
</dbReference>
<dbReference type="InterPro" id="IPR036890">
    <property type="entry name" value="HATPase_C_sf"/>
</dbReference>
<evidence type="ECO:0000256" key="2">
    <source>
        <dbReference type="ARBA" id="ARBA00004370"/>
    </source>
</evidence>
<dbReference type="Pfam" id="PF02518">
    <property type="entry name" value="HATPase_c"/>
    <property type="match status" value="1"/>
</dbReference>
<dbReference type="Gene3D" id="6.10.340.10">
    <property type="match status" value="1"/>
</dbReference>
<dbReference type="GO" id="GO:0004673">
    <property type="term" value="F:protein histidine kinase activity"/>
    <property type="evidence" value="ECO:0007669"/>
    <property type="project" value="UniProtKB-EC"/>
</dbReference>
<dbReference type="Pfam" id="PF08376">
    <property type="entry name" value="NIT"/>
    <property type="match status" value="1"/>
</dbReference>
<sequence>MRIIVAAPLVAVVGFAGLALAGSVQQAERASDLGVLTRLAADAGSLAYQLQRERVAAADLLSASGAHQEEAFGRQTADTDQAVARYRKQRGLVPSVPAGTEAVLDRIDGSLSDLGPLRAQVRTAAHASVSAMTFSYRIVIADLLAYREATAQGVESPVIADEIRASAALSKAGESVGQQQVAVMRALTAGQLTPALQQDITASRTSFTENSLAFLALARPEWRVWWEQAGSGEAVVGLQRLQDQVSRAAPGSQLKVDTAAWIEATQAWAKRLFEVQQRVDASVFTKIDADRVDQRTNAILEGAAMAVALALTVLVTWAVARQITRRLRRLRDAANAVAFDALPAMVEELRGADATVHPEALAMQAAAPVERATGSVDEIGEVGQAFNAVHRAAVRTAAEQAVMRANTAKIFIHLSRREQRLVDAVLAQVDLVEQDETDPDRLQRLYTLDNLATRMARINASLLVLGGVGVGRMRHDDVPLPKVLQAALSQIEHYQRVRLGVVDSDVAVSRDAVDEVVHLLAELMDNATTYAPPESETWVTARGLGDRVIVQISDEGVGLPKERLGQLNEVLARPPAIDVHAVRAMGLVVVGQLAIRLGATVELRPGPRLGTIAEVALPGTLIRPVPLNEELPTAGRPALAGALEAGIHLDGSIPVSPAPAGMNIPRPAQVINPPTFGPNGGPNGGANGGPPIPGSNSGLPITGARSGLPIPGANGGLPIPGANGGPPAQRASGRAPVREIDQTQELIIFEQVNSWFRADHAGVGVQDSRVADEAPAPAPAPNWNTPGDDGWRAAAELGTPEVTETTRGGLPIRQAGRHLVPGAVPPAPDQSSRSERRDPAQVASAMSAYARGVAGRRPLANASPITDATGEPS</sequence>
<dbReference type="RefSeq" id="WP_173078814.1">
    <property type="nucleotide sequence ID" value="NZ_BAABJB010000017.1"/>
</dbReference>
<dbReference type="InterPro" id="IPR003594">
    <property type="entry name" value="HATPase_dom"/>
</dbReference>
<keyword evidence="10 13" id="KW-1133">Transmembrane helix</keyword>
<evidence type="ECO:0000256" key="4">
    <source>
        <dbReference type="ARBA" id="ARBA00022553"/>
    </source>
</evidence>